<accession>A0A928Z4U6</accession>
<dbReference type="AlphaFoldDB" id="A0A928Z4U6"/>
<dbReference type="GO" id="GO:0016757">
    <property type="term" value="F:glycosyltransferase activity"/>
    <property type="evidence" value="ECO:0007669"/>
    <property type="project" value="InterPro"/>
</dbReference>
<proteinExistence type="predicted"/>
<dbReference type="EMBL" id="JADEXQ010000089">
    <property type="protein sequence ID" value="MBE9032119.1"/>
    <property type="molecule type" value="Genomic_DNA"/>
</dbReference>
<feature type="domain" description="Glycosyl transferase family 1" evidence="1">
    <location>
        <begin position="167"/>
        <end position="336"/>
    </location>
</feature>
<dbReference type="Proteomes" id="UP000625316">
    <property type="component" value="Unassembled WGS sequence"/>
</dbReference>
<evidence type="ECO:0000259" key="1">
    <source>
        <dbReference type="Pfam" id="PF00534"/>
    </source>
</evidence>
<organism evidence="3 4">
    <name type="scientific">Romeriopsis navalis LEGE 11480</name>
    <dbReference type="NCBI Taxonomy" id="2777977"/>
    <lineage>
        <taxon>Bacteria</taxon>
        <taxon>Bacillati</taxon>
        <taxon>Cyanobacteriota</taxon>
        <taxon>Cyanophyceae</taxon>
        <taxon>Leptolyngbyales</taxon>
        <taxon>Leptolyngbyaceae</taxon>
        <taxon>Romeriopsis</taxon>
        <taxon>Romeriopsis navalis</taxon>
    </lineage>
</organism>
<evidence type="ECO:0000313" key="3">
    <source>
        <dbReference type="EMBL" id="MBE9032119.1"/>
    </source>
</evidence>
<protein>
    <submittedName>
        <fullName evidence="3">Glycosyltransferase family 4 protein</fullName>
    </submittedName>
</protein>
<dbReference type="PANTHER" id="PTHR12526">
    <property type="entry name" value="GLYCOSYLTRANSFERASE"/>
    <property type="match status" value="1"/>
</dbReference>
<dbReference type="InterPro" id="IPR028098">
    <property type="entry name" value="Glyco_trans_4-like_N"/>
</dbReference>
<evidence type="ECO:0000259" key="2">
    <source>
        <dbReference type="Pfam" id="PF13439"/>
    </source>
</evidence>
<sequence length="379" mass="42281">MCQGLASAGHSVSLMHGNFGDLVDRYSSFCQQIFSVPSLALSRKTLLKSLLNLLPDLFKIRHQIATTDSPLLYCNQIYDIPLPALLATLTGTPFACHLRLPPPQNLNPIYQQAIQRVDRFFTVSEHTRQQWIDFGISPAKIVTIHNGTNPDKFAPDDPAKRELLRQKFLQTWNIPSSAKILAYTGRLDRRKGIEVLLPAIAQLRERFPDLHLLIAGKALLDGPQYQAKLEQQTIDLGISDIVHFLGHISNPSQLYAASHLTVIPSLWPEPFGKVVIESMACGTPVVASRTGGIPEILTGEFAMGLCEPKNADRLAETIAQLMDWPTTHPELGQRSRHHVLQNFTLATAIQRLETELDHTLQRRVTDYTVPHSAVANYKS</sequence>
<dbReference type="SUPFAM" id="SSF53756">
    <property type="entry name" value="UDP-Glycosyltransferase/glycogen phosphorylase"/>
    <property type="match status" value="1"/>
</dbReference>
<keyword evidence="4" id="KW-1185">Reference proteome</keyword>
<comment type="caution">
    <text evidence="3">The sequence shown here is derived from an EMBL/GenBank/DDBJ whole genome shotgun (WGS) entry which is preliminary data.</text>
</comment>
<gene>
    <name evidence="3" type="ORF">IQ266_20480</name>
</gene>
<dbReference type="InterPro" id="IPR001296">
    <property type="entry name" value="Glyco_trans_1"/>
</dbReference>
<dbReference type="Gene3D" id="3.40.50.2000">
    <property type="entry name" value="Glycogen Phosphorylase B"/>
    <property type="match status" value="2"/>
</dbReference>
<dbReference type="Pfam" id="PF13439">
    <property type="entry name" value="Glyco_transf_4"/>
    <property type="match status" value="1"/>
</dbReference>
<feature type="domain" description="Glycosyltransferase subfamily 4-like N-terminal" evidence="2">
    <location>
        <begin position="1"/>
        <end position="151"/>
    </location>
</feature>
<evidence type="ECO:0000313" key="4">
    <source>
        <dbReference type="Proteomes" id="UP000625316"/>
    </source>
</evidence>
<name>A0A928Z4U6_9CYAN</name>
<reference evidence="3" key="1">
    <citation type="submission" date="2020-10" db="EMBL/GenBank/DDBJ databases">
        <authorList>
            <person name="Castelo-Branco R."/>
            <person name="Eusebio N."/>
            <person name="Adriana R."/>
            <person name="Vieira A."/>
            <person name="Brugerolle De Fraissinette N."/>
            <person name="Rezende De Castro R."/>
            <person name="Schneider M.P."/>
            <person name="Vasconcelos V."/>
            <person name="Leao P.N."/>
        </authorList>
    </citation>
    <scope>NUCLEOTIDE SEQUENCE</scope>
    <source>
        <strain evidence="3">LEGE 11480</strain>
    </source>
</reference>
<dbReference type="Pfam" id="PF00534">
    <property type="entry name" value="Glycos_transf_1"/>
    <property type="match status" value="1"/>
</dbReference>
<dbReference type="CDD" id="cd03801">
    <property type="entry name" value="GT4_PimA-like"/>
    <property type="match status" value="1"/>
</dbReference>